<dbReference type="EMBL" id="CACVBM020001164">
    <property type="protein sequence ID" value="CAA7036800.1"/>
    <property type="molecule type" value="Genomic_DNA"/>
</dbReference>
<comment type="caution">
    <text evidence="1">The sequence shown here is derived from an EMBL/GenBank/DDBJ whole genome shotgun (WGS) entry which is preliminary data.</text>
</comment>
<feature type="non-terminal residue" evidence="1">
    <location>
        <position position="164"/>
    </location>
</feature>
<protein>
    <recommendedName>
        <fullName evidence="3">RNase H type-1 domain-containing protein</fullName>
    </recommendedName>
</protein>
<evidence type="ECO:0000313" key="2">
    <source>
        <dbReference type="Proteomes" id="UP000467841"/>
    </source>
</evidence>
<sequence>MPCSSQSMDLSDFPTTPGIFPCNAIYNNYDHLLWRAMENNVPEKTIASFPWILWFIWKARNEKVFSNKEIQPEASLQSALAESESWVFAQLIDNSNAEQNPLTSTSTHSEQARTLPSCQVDASWMSGDQVWGGGLVIDTADGNHVYGATAGTQVLSPLHAEFEA</sequence>
<evidence type="ECO:0000313" key="1">
    <source>
        <dbReference type="EMBL" id="CAA7036800.1"/>
    </source>
</evidence>
<proteinExistence type="predicted"/>
<name>A0A6D2J1F4_9BRAS</name>
<reference evidence="1" key="1">
    <citation type="submission" date="2020-01" db="EMBL/GenBank/DDBJ databases">
        <authorList>
            <person name="Mishra B."/>
        </authorList>
    </citation>
    <scope>NUCLEOTIDE SEQUENCE [LARGE SCALE GENOMIC DNA]</scope>
</reference>
<dbReference type="AlphaFoldDB" id="A0A6D2J1F4"/>
<keyword evidence="2" id="KW-1185">Reference proteome</keyword>
<gene>
    <name evidence="1" type="ORF">MERR_LOCUS24035</name>
</gene>
<dbReference type="Proteomes" id="UP000467841">
    <property type="component" value="Unassembled WGS sequence"/>
</dbReference>
<accession>A0A6D2J1F4</accession>
<evidence type="ECO:0008006" key="3">
    <source>
        <dbReference type="Google" id="ProtNLM"/>
    </source>
</evidence>
<organism evidence="1 2">
    <name type="scientific">Microthlaspi erraticum</name>
    <dbReference type="NCBI Taxonomy" id="1685480"/>
    <lineage>
        <taxon>Eukaryota</taxon>
        <taxon>Viridiplantae</taxon>
        <taxon>Streptophyta</taxon>
        <taxon>Embryophyta</taxon>
        <taxon>Tracheophyta</taxon>
        <taxon>Spermatophyta</taxon>
        <taxon>Magnoliopsida</taxon>
        <taxon>eudicotyledons</taxon>
        <taxon>Gunneridae</taxon>
        <taxon>Pentapetalae</taxon>
        <taxon>rosids</taxon>
        <taxon>malvids</taxon>
        <taxon>Brassicales</taxon>
        <taxon>Brassicaceae</taxon>
        <taxon>Coluteocarpeae</taxon>
        <taxon>Microthlaspi</taxon>
    </lineage>
</organism>